<dbReference type="PANTHER" id="PTHR42978">
    <property type="entry name" value="QUORUM-QUENCHING LACTONASE YTNP-RELATED-RELATED"/>
    <property type="match status" value="1"/>
</dbReference>
<evidence type="ECO:0000313" key="6">
    <source>
        <dbReference type="EMBL" id="SDC47483.1"/>
    </source>
</evidence>
<evidence type="ECO:0000256" key="5">
    <source>
        <dbReference type="ARBA" id="ARBA00022833"/>
    </source>
</evidence>
<sequence length="284" mass="31390">MPLSLEADLPMREEAHMSAPSKVHLLRTGTMECDQTWLLLKPGQNITTRSAKDKPAVWTTCPTHAVLIEHPDGRILWDTGVPQDWETRWAPTGLQEFFPVQRATSYLQDSLAALELTPEDIDVLVLSHLHFDHAANAKLFDNGRTRIVVNRHEHEGALGIDGPFKGAHLKSDYEGIDFELIEGDTDIAPGVGVIETPGHTWGTMSLRVDLPRGGTKIFTSDAVYLSESWGPPAIGAAIVWDSVRWLESVEKLRRIAEQTGAEVIFGHDEAQAARLPFAPEGHFA</sequence>
<dbReference type="InterPro" id="IPR001279">
    <property type="entry name" value="Metallo-B-lactamas"/>
</dbReference>
<dbReference type="PANTHER" id="PTHR42978:SF2">
    <property type="entry name" value="102 KBASES UNSTABLE REGION: FROM 1 TO 119443"/>
    <property type="match status" value="1"/>
</dbReference>
<dbReference type="GO" id="GO:0016787">
    <property type="term" value="F:hydrolase activity"/>
    <property type="evidence" value="ECO:0007669"/>
    <property type="project" value="UniProtKB-KW"/>
</dbReference>
<dbReference type="AlphaFoldDB" id="A0A1G6LW42"/>
<dbReference type="InterPro" id="IPR036866">
    <property type="entry name" value="RibonucZ/Hydroxyglut_hydro"/>
</dbReference>
<dbReference type="EMBL" id="FMZE01000002">
    <property type="protein sequence ID" value="SDC47483.1"/>
    <property type="molecule type" value="Genomic_DNA"/>
</dbReference>
<dbReference type="CDD" id="cd07729">
    <property type="entry name" value="AHL_lactonase_MBL-fold"/>
    <property type="match status" value="1"/>
</dbReference>
<dbReference type="InterPro" id="IPR051013">
    <property type="entry name" value="MBL_superfamily_lactonases"/>
</dbReference>
<dbReference type="Proteomes" id="UP000199494">
    <property type="component" value="Unassembled WGS sequence"/>
</dbReference>
<accession>A0A1G6LW42</accession>
<organism evidence="6 7">
    <name type="scientific">Prauserella marina</name>
    <dbReference type="NCBI Taxonomy" id="530584"/>
    <lineage>
        <taxon>Bacteria</taxon>
        <taxon>Bacillati</taxon>
        <taxon>Actinomycetota</taxon>
        <taxon>Actinomycetes</taxon>
        <taxon>Pseudonocardiales</taxon>
        <taxon>Pseudonocardiaceae</taxon>
        <taxon>Prauserella</taxon>
    </lineage>
</organism>
<evidence type="ECO:0000313" key="7">
    <source>
        <dbReference type="Proteomes" id="UP000199494"/>
    </source>
</evidence>
<keyword evidence="3" id="KW-0479">Metal-binding</keyword>
<evidence type="ECO:0000256" key="3">
    <source>
        <dbReference type="ARBA" id="ARBA00022723"/>
    </source>
</evidence>
<dbReference type="GO" id="GO:0046872">
    <property type="term" value="F:metal ion binding"/>
    <property type="evidence" value="ECO:0007669"/>
    <property type="project" value="UniProtKB-KW"/>
</dbReference>
<evidence type="ECO:0000256" key="2">
    <source>
        <dbReference type="ARBA" id="ARBA00007749"/>
    </source>
</evidence>
<keyword evidence="7" id="KW-1185">Reference proteome</keyword>
<comment type="similarity">
    <text evidence="2">Belongs to the metallo-beta-lactamase superfamily.</text>
</comment>
<evidence type="ECO:0000256" key="4">
    <source>
        <dbReference type="ARBA" id="ARBA00022801"/>
    </source>
</evidence>
<proteinExistence type="inferred from homology"/>
<name>A0A1G6LW42_9PSEU</name>
<dbReference type="STRING" id="530584.SAMN05421630_102245"/>
<dbReference type="SUPFAM" id="SSF56281">
    <property type="entry name" value="Metallo-hydrolase/oxidoreductase"/>
    <property type="match status" value="1"/>
</dbReference>
<dbReference type="Gene3D" id="3.60.15.10">
    <property type="entry name" value="Ribonuclease Z/Hydroxyacylglutathione hydrolase-like"/>
    <property type="match status" value="1"/>
</dbReference>
<reference evidence="6 7" key="1">
    <citation type="submission" date="2016-10" db="EMBL/GenBank/DDBJ databases">
        <authorList>
            <person name="de Groot N.N."/>
        </authorList>
    </citation>
    <scope>NUCLEOTIDE SEQUENCE [LARGE SCALE GENOMIC DNA]</scope>
    <source>
        <strain evidence="6 7">CGMCC 4.5506</strain>
    </source>
</reference>
<keyword evidence="5" id="KW-0862">Zinc</keyword>
<keyword evidence="4" id="KW-0378">Hydrolase</keyword>
<evidence type="ECO:0000256" key="1">
    <source>
        <dbReference type="ARBA" id="ARBA00001947"/>
    </source>
</evidence>
<protein>
    <submittedName>
        <fullName evidence="6">Glyoxylase, beta-lactamase superfamily II</fullName>
    </submittedName>
</protein>
<gene>
    <name evidence="6" type="ORF">SAMN05421630_102245</name>
</gene>
<comment type="cofactor">
    <cofactor evidence="1">
        <name>Zn(2+)</name>
        <dbReference type="ChEBI" id="CHEBI:29105"/>
    </cofactor>
</comment>
<dbReference type="Pfam" id="PF00753">
    <property type="entry name" value="Lactamase_B"/>
    <property type="match status" value="1"/>
</dbReference>
<dbReference type="SMART" id="SM00849">
    <property type="entry name" value="Lactamase_B"/>
    <property type="match status" value="1"/>
</dbReference>